<dbReference type="SUPFAM" id="SSF52413">
    <property type="entry name" value="UDP-glucose/GDP-mannose dehydrogenase C-terminal domain"/>
    <property type="match status" value="1"/>
</dbReference>
<evidence type="ECO:0000259" key="1">
    <source>
        <dbReference type="SMART" id="SM00305"/>
    </source>
</evidence>
<protein>
    <submittedName>
        <fullName evidence="3">Uncharacterized protein</fullName>
    </submittedName>
</protein>
<dbReference type="GO" id="GO:0016616">
    <property type="term" value="F:oxidoreductase activity, acting on the CH-OH group of donors, NAD or NADP as acceptor"/>
    <property type="evidence" value="ECO:0007669"/>
    <property type="project" value="InterPro"/>
</dbReference>
<organism evidence="3">
    <name type="scientific">marine sediment metagenome</name>
    <dbReference type="NCBI Taxonomy" id="412755"/>
    <lineage>
        <taxon>unclassified sequences</taxon>
        <taxon>metagenomes</taxon>
        <taxon>ecological metagenomes</taxon>
    </lineage>
</organism>
<dbReference type="PANTHER" id="PTHR43491:SF1">
    <property type="entry name" value="UDP-N-ACETYL-D-MANNOSAMINE DEHYDROGENASE"/>
    <property type="match status" value="1"/>
</dbReference>
<dbReference type="SMART" id="SM00984">
    <property type="entry name" value="UDPG_MGDP_dh_C"/>
    <property type="match status" value="1"/>
</dbReference>
<dbReference type="InterPro" id="IPR036844">
    <property type="entry name" value="Hint_dom_sf"/>
</dbReference>
<dbReference type="InterPro" id="IPR028359">
    <property type="entry name" value="UDP_ManNAc/GlcNAc_DH"/>
</dbReference>
<dbReference type="EMBL" id="LAZR01041151">
    <property type="protein sequence ID" value="KKL12706.1"/>
    <property type="molecule type" value="Genomic_DNA"/>
</dbReference>
<dbReference type="GO" id="GO:0016628">
    <property type="term" value="F:oxidoreductase activity, acting on the CH-CH group of donors, NAD or NADP as acceptor"/>
    <property type="evidence" value="ECO:0007669"/>
    <property type="project" value="InterPro"/>
</dbReference>
<reference evidence="3" key="1">
    <citation type="journal article" date="2015" name="Nature">
        <title>Complex archaea that bridge the gap between prokaryotes and eukaryotes.</title>
        <authorList>
            <person name="Spang A."/>
            <person name="Saw J.H."/>
            <person name="Jorgensen S.L."/>
            <person name="Zaremba-Niedzwiedzka K."/>
            <person name="Martijn J."/>
            <person name="Lind A.E."/>
            <person name="van Eijk R."/>
            <person name="Schleper C."/>
            <person name="Guy L."/>
            <person name="Ettema T.J."/>
        </authorList>
    </citation>
    <scope>NUCLEOTIDE SEQUENCE</scope>
</reference>
<dbReference type="SMART" id="SM00305">
    <property type="entry name" value="HintC"/>
    <property type="match status" value="1"/>
</dbReference>
<dbReference type="InterPro" id="IPR017476">
    <property type="entry name" value="UDP-Glc/GDP-Man"/>
</dbReference>
<dbReference type="NCBIfam" id="TIGR01443">
    <property type="entry name" value="intein_Cterm"/>
    <property type="match status" value="1"/>
</dbReference>
<dbReference type="PROSITE" id="PS50818">
    <property type="entry name" value="INTEIN_C_TER"/>
    <property type="match status" value="1"/>
</dbReference>
<dbReference type="Gene3D" id="3.40.50.720">
    <property type="entry name" value="NAD(P)-binding Rossmann-like Domain"/>
    <property type="match status" value="1"/>
</dbReference>
<feature type="domain" description="UDP-glucose/GDP-mannose dehydrogenase C-terminal" evidence="2">
    <location>
        <begin position="128"/>
        <end position="226"/>
    </location>
</feature>
<feature type="non-terminal residue" evidence="3">
    <location>
        <position position="1"/>
    </location>
</feature>
<feature type="domain" description="Hint" evidence="1">
    <location>
        <begin position="29"/>
        <end position="76"/>
    </location>
</feature>
<proteinExistence type="predicted"/>
<dbReference type="InterPro" id="IPR003586">
    <property type="entry name" value="Hint_dom_C"/>
</dbReference>
<dbReference type="Pfam" id="PF03720">
    <property type="entry name" value="UDPG_MGDP_dh_C"/>
    <property type="match status" value="1"/>
</dbReference>
<dbReference type="PANTHER" id="PTHR43491">
    <property type="entry name" value="UDP-N-ACETYL-D-MANNOSAMINE DEHYDROGENASE"/>
    <property type="match status" value="1"/>
</dbReference>
<dbReference type="InterPro" id="IPR014027">
    <property type="entry name" value="UDP-Glc/GDP-Man_DH_C"/>
</dbReference>
<dbReference type="InterPro" id="IPR030934">
    <property type="entry name" value="Intein_C"/>
</dbReference>
<sequence>IIRAHKKHRVVEYLANKVRQDNPRSFTNHGRIASSPILEITEEHDEIDVYCLNVEDTHTFITTGGIAVHNCIKIDPYYLTWKAKEFGYTDHFLELAADVNENMPRFVRSKVSQALNMFSKPIRGSKVLILGAAYKPDISDLRESAAYPVMTMLEEDGAELIYHDPHCSTIELPNGKQYQHSDNALEAEQLEEVDCVILLTNHSCFNYQHIADHASLIVDTRNAFAKVRGKAKVVKA</sequence>
<accession>A0A0F9D4J3</accession>
<dbReference type="PIRSF" id="PIRSF500136">
    <property type="entry name" value="UDP_ManNAc_DH"/>
    <property type="match status" value="1"/>
</dbReference>
<dbReference type="GO" id="GO:0051287">
    <property type="term" value="F:NAD binding"/>
    <property type="evidence" value="ECO:0007669"/>
    <property type="project" value="InterPro"/>
</dbReference>
<dbReference type="SUPFAM" id="SSF51294">
    <property type="entry name" value="Hedgehog/intein (Hint) domain"/>
    <property type="match status" value="1"/>
</dbReference>
<name>A0A0F9D4J3_9ZZZZ</name>
<dbReference type="PIRSF" id="PIRSF000124">
    <property type="entry name" value="UDPglc_GDPman_dh"/>
    <property type="match status" value="1"/>
</dbReference>
<gene>
    <name evidence="3" type="ORF">LCGC14_2533070</name>
</gene>
<dbReference type="GO" id="GO:0000271">
    <property type="term" value="P:polysaccharide biosynthetic process"/>
    <property type="evidence" value="ECO:0007669"/>
    <property type="project" value="InterPro"/>
</dbReference>
<dbReference type="InterPro" id="IPR036220">
    <property type="entry name" value="UDP-Glc/GDP-Man_DH_C_sf"/>
</dbReference>
<evidence type="ECO:0000259" key="2">
    <source>
        <dbReference type="SMART" id="SM00984"/>
    </source>
</evidence>
<dbReference type="Gene3D" id="2.170.16.10">
    <property type="entry name" value="Hedgehog/Intein (Hint) domain"/>
    <property type="match status" value="1"/>
</dbReference>
<evidence type="ECO:0000313" key="3">
    <source>
        <dbReference type="EMBL" id="KKL12706.1"/>
    </source>
</evidence>
<dbReference type="AlphaFoldDB" id="A0A0F9D4J3"/>
<comment type="caution">
    <text evidence="3">The sequence shown here is derived from an EMBL/GenBank/DDBJ whole genome shotgun (WGS) entry which is preliminary data.</text>
</comment>